<protein>
    <recommendedName>
        <fullName evidence="4">DUF5683 domain-containing protein</fullName>
    </recommendedName>
</protein>
<feature type="chain" id="PRO_5020206715" description="DUF5683 domain-containing protein" evidence="1">
    <location>
        <begin position="26"/>
        <end position="243"/>
    </location>
</feature>
<organism evidence="2 3">
    <name type="scientific">Leptospira ognonensis</name>
    <dbReference type="NCBI Taxonomy" id="2484945"/>
    <lineage>
        <taxon>Bacteria</taxon>
        <taxon>Pseudomonadati</taxon>
        <taxon>Spirochaetota</taxon>
        <taxon>Spirochaetia</taxon>
        <taxon>Leptospirales</taxon>
        <taxon>Leptospiraceae</taxon>
        <taxon>Leptospira</taxon>
    </lineage>
</organism>
<evidence type="ECO:0000256" key="1">
    <source>
        <dbReference type="SAM" id="SignalP"/>
    </source>
</evidence>
<proteinExistence type="predicted"/>
<evidence type="ECO:0000313" key="2">
    <source>
        <dbReference type="EMBL" id="TGL61316.1"/>
    </source>
</evidence>
<name>A0A4R9K6W2_9LEPT</name>
<feature type="signal peptide" evidence="1">
    <location>
        <begin position="1"/>
        <end position="25"/>
    </location>
</feature>
<gene>
    <name evidence="2" type="ORF">EHQ58_05940</name>
</gene>
<comment type="caution">
    <text evidence="2">The sequence shown here is derived from an EMBL/GenBank/DDBJ whole genome shotgun (WGS) entry which is preliminary data.</text>
</comment>
<accession>A0A4R9K6W2</accession>
<keyword evidence="1" id="KW-0732">Signal</keyword>
<dbReference type="RefSeq" id="WP_135622956.1">
    <property type="nucleotide sequence ID" value="NZ_RQGD01000020.1"/>
</dbReference>
<dbReference type="Proteomes" id="UP000297693">
    <property type="component" value="Unassembled WGS sequence"/>
</dbReference>
<keyword evidence="3" id="KW-1185">Reference proteome</keyword>
<evidence type="ECO:0008006" key="4">
    <source>
        <dbReference type="Google" id="ProtNLM"/>
    </source>
</evidence>
<evidence type="ECO:0000313" key="3">
    <source>
        <dbReference type="Proteomes" id="UP000297693"/>
    </source>
</evidence>
<sequence>MNTKRKKLSCQTFMFLLCLINFSFGEIDAQENKEAPFPTIYNLKKKKSQDPSSENSEQNLAQEYNSAPNRSGYSGAAYFKTILFPGWGQASEGHNWKGYAFPLITLGVLANVGVKYSDFKKADSEYKDLFGGDGTLFLLLNLEPLNTLNLIQTTQRGEALERSAENLAQASQIYGAWMAICLLDMMIFKPTAVASLNYERPGIALGRTEKGNIQLDMEPKRVQTALGNQEWENSGKIFWQNSF</sequence>
<dbReference type="AlphaFoldDB" id="A0A4R9K6W2"/>
<dbReference type="EMBL" id="RQGD01000020">
    <property type="protein sequence ID" value="TGL61316.1"/>
    <property type="molecule type" value="Genomic_DNA"/>
</dbReference>
<reference evidence="2" key="1">
    <citation type="journal article" date="2019" name="PLoS Negl. Trop. Dis.">
        <title>Revisiting the worldwide diversity of Leptospira species in the environment.</title>
        <authorList>
            <person name="Vincent A.T."/>
            <person name="Schiettekatte O."/>
            <person name="Bourhy P."/>
            <person name="Veyrier F.J."/>
            <person name="Picardeau M."/>
        </authorList>
    </citation>
    <scope>NUCLEOTIDE SEQUENCE [LARGE SCALE GENOMIC DNA]</scope>
    <source>
        <strain evidence="2">201702476</strain>
    </source>
</reference>